<feature type="domain" description="HAMP" evidence="12">
    <location>
        <begin position="183"/>
        <end position="235"/>
    </location>
</feature>
<dbReference type="InterPro" id="IPR004358">
    <property type="entry name" value="Sig_transdc_His_kin-like_C"/>
</dbReference>
<name>A0A1F6TGD7_9PROT</name>
<keyword evidence="5" id="KW-0597">Phosphoprotein</keyword>
<dbReference type="SUPFAM" id="SSF47384">
    <property type="entry name" value="Homodimeric domain of signal transducing histidine kinase"/>
    <property type="match status" value="1"/>
</dbReference>
<protein>
    <recommendedName>
        <fullName evidence="3">histidine kinase</fullName>
        <ecNumber evidence="3">2.7.13.3</ecNumber>
    </recommendedName>
</protein>
<reference evidence="13 14" key="1">
    <citation type="journal article" date="2016" name="Nat. Commun.">
        <title>Thousands of microbial genomes shed light on interconnected biogeochemical processes in an aquifer system.</title>
        <authorList>
            <person name="Anantharaman K."/>
            <person name="Brown C.T."/>
            <person name="Hug L.A."/>
            <person name="Sharon I."/>
            <person name="Castelle C.J."/>
            <person name="Probst A.J."/>
            <person name="Thomas B.C."/>
            <person name="Singh A."/>
            <person name="Wilkins M.J."/>
            <person name="Karaoz U."/>
            <person name="Brodie E.L."/>
            <person name="Williams K.H."/>
            <person name="Hubbard S.S."/>
            <person name="Banfield J.F."/>
        </authorList>
    </citation>
    <scope>NUCLEOTIDE SEQUENCE [LARGE SCALE GENOMIC DNA]</scope>
</reference>
<dbReference type="GO" id="GO:0000155">
    <property type="term" value="F:phosphorelay sensor kinase activity"/>
    <property type="evidence" value="ECO:0007669"/>
    <property type="project" value="InterPro"/>
</dbReference>
<dbReference type="Gene3D" id="1.10.287.130">
    <property type="match status" value="1"/>
</dbReference>
<dbReference type="Pfam" id="PF00672">
    <property type="entry name" value="HAMP"/>
    <property type="match status" value="1"/>
</dbReference>
<dbReference type="Pfam" id="PF00512">
    <property type="entry name" value="HisKA"/>
    <property type="match status" value="1"/>
</dbReference>
<keyword evidence="10" id="KW-0472">Membrane</keyword>
<feature type="transmembrane region" description="Helical" evidence="10">
    <location>
        <begin position="20"/>
        <end position="43"/>
    </location>
</feature>
<dbReference type="InterPro" id="IPR036890">
    <property type="entry name" value="HATPase_C_sf"/>
</dbReference>
<dbReference type="SUPFAM" id="SSF158472">
    <property type="entry name" value="HAMP domain-like"/>
    <property type="match status" value="1"/>
</dbReference>
<dbReference type="InterPro" id="IPR036097">
    <property type="entry name" value="HisK_dim/P_sf"/>
</dbReference>
<dbReference type="EC" id="2.7.13.3" evidence="3"/>
<evidence type="ECO:0000256" key="7">
    <source>
        <dbReference type="ARBA" id="ARBA00022741"/>
    </source>
</evidence>
<evidence type="ECO:0000256" key="4">
    <source>
        <dbReference type="ARBA" id="ARBA00022475"/>
    </source>
</evidence>
<keyword evidence="8" id="KW-0418">Kinase</keyword>
<dbReference type="Proteomes" id="UP000179344">
    <property type="component" value="Unassembled WGS sequence"/>
</dbReference>
<dbReference type="CDD" id="cd00082">
    <property type="entry name" value="HisKA"/>
    <property type="match status" value="1"/>
</dbReference>
<dbReference type="InterPro" id="IPR003661">
    <property type="entry name" value="HisK_dim/P_dom"/>
</dbReference>
<organism evidence="13 14">
    <name type="scientific">Candidatus Muproteobacteria bacterium RBG_16_65_31</name>
    <dbReference type="NCBI Taxonomy" id="1817759"/>
    <lineage>
        <taxon>Bacteria</taxon>
        <taxon>Pseudomonadati</taxon>
        <taxon>Pseudomonadota</taxon>
        <taxon>Candidatus Muproteobacteria</taxon>
    </lineage>
</organism>
<dbReference type="EMBL" id="MFST01000079">
    <property type="protein sequence ID" value="OGI44135.1"/>
    <property type="molecule type" value="Genomic_DNA"/>
</dbReference>
<keyword evidence="10" id="KW-1133">Transmembrane helix</keyword>
<comment type="catalytic activity">
    <reaction evidence="1">
        <text>ATP + protein L-histidine = ADP + protein N-phospho-L-histidine.</text>
        <dbReference type="EC" id="2.7.13.3"/>
    </reaction>
</comment>
<keyword evidence="6" id="KW-0808">Transferase</keyword>
<gene>
    <name evidence="13" type="ORF">A2V92_00690</name>
</gene>
<keyword evidence="9" id="KW-0067">ATP-binding</keyword>
<accession>A0A1F6TGD7</accession>
<feature type="domain" description="Histidine kinase" evidence="11">
    <location>
        <begin position="243"/>
        <end position="447"/>
    </location>
</feature>
<dbReference type="InterPro" id="IPR003660">
    <property type="entry name" value="HAMP_dom"/>
</dbReference>
<evidence type="ECO:0000256" key="6">
    <source>
        <dbReference type="ARBA" id="ARBA00022679"/>
    </source>
</evidence>
<dbReference type="GO" id="GO:0005524">
    <property type="term" value="F:ATP binding"/>
    <property type="evidence" value="ECO:0007669"/>
    <property type="project" value="UniProtKB-KW"/>
</dbReference>
<dbReference type="SUPFAM" id="SSF55874">
    <property type="entry name" value="ATPase domain of HSP90 chaperone/DNA topoisomerase II/histidine kinase"/>
    <property type="match status" value="1"/>
</dbReference>
<dbReference type="AlphaFoldDB" id="A0A1F6TGD7"/>
<evidence type="ECO:0000313" key="13">
    <source>
        <dbReference type="EMBL" id="OGI44135.1"/>
    </source>
</evidence>
<evidence type="ECO:0000259" key="11">
    <source>
        <dbReference type="PROSITE" id="PS50109"/>
    </source>
</evidence>
<keyword evidence="10" id="KW-0812">Transmembrane</keyword>
<evidence type="ECO:0000256" key="9">
    <source>
        <dbReference type="ARBA" id="ARBA00022840"/>
    </source>
</evidence>
<evidence type="ECO:0000256" key="3">
    <source>
        <dbReference type="ARBA" id="ARBA00012438"/>
    </source>
</evidence>
<dbReference type="CDD" id="cd06225">
    <property type="entry name" value="HAMP"/>
    <property type="match status" value="1"/>
</dbReference>
<keyword evidence="4" id="KW-1003">Cell membrane</keyword>
<dbReference type="SMART" id="SM00387">
    <property type="entry name" value="HATPase_c"/>
    <property type="match status" value="1"/>
</dbReference>
<dbReference type="InterPro" id="IPR005467">
    <property type="entry name" value="His_kinase_dom"/>
</dbReference>
<evidence type="ECO:0000259" key="12">
    <source>
        <dbReference type="PROSITE" id="PS50885"/>
    </source>
</evidence>
<dbReference type="SMART" id="SM00304">
    <property type="entry name" value="HAMP"/>
    <property type="match status" value="1"/>
</dbReference>
<comment type="caution">
    <text evidence="13">The sequence shown here is derived from an EMBL/GenBank/DDBJ whole genome shotgun (WGS) entry which is preliminary data.</text>
</comment>
<dbReference type="PRINTS" id="PR00344">
    <property type="entry name" value="BCTRLSENSOR"/>
</dbReference>
<feature type="transmembrane region" description="Helical" evidence="10">
    <location>
        <begin position="161"/>
        <end position="182"/>
    </location>
</feature>
<sequence length="449" mass="47899">MGYGAAVSSFWPRTLFGRTAATLAAATVLFLLLTLAFLAYFILVPVAQRSADDLAALMVLSAKTWAELPPATREDFERELARQHGLRLAQAAEPLLETATSRIPYTRFLASDLTHRSGQEVAVHATSEADGETWYWADIPAGGGLIRIGFARSRIGASPPLAALGVLAAAALVILLTALVLVRRLNRPLVRLAAAAREVGSGAWPAPLPEEGPIEISALARTFNRMAQDVRELLANRTTLLAGISHDLRTPLARLRLAVEMLPGDADPALVAGLQRDLEIMDALLGQYLELARGMVDEAVETLDLRELVDAVVLDVRRAGAEIRWTPGPAPVPCAVRARALERILANLLDNARRYAAGSEADVECVREGNDVVIRVLDRGPGIPAAGREAVFRPFHRLEPARSAAGGGSGLGLAIARQLADANQWEIALDARAGGGTVASVRLPCPTPR</sequence>
<evidence type="ECO:0000256" key="5">
    <source>
        <dbReference type="ARBA" id="ARBA00022553"/>
    </source>
</evidence>
<evidence type="ECO:0000256" key="10">
    <source>
        <dbReference type="SAM" id="Phobius"/>
    </source>
</evidence>
<proteinExistence type="predicted"/>
<dbReference type="PROSITE" id="PS50109">
    <property type="entry name" value="HIS_KIN"/>
    <property type="match status" value="1"/>
</dbReference>
<keyword evidence="7" id="KW-0547">Nucleotide-binding</keyword>
<evidence type="ECO:0000256" key="2">
    <source>
        <dbReference type="ARBA" id="ARBA00004651"/>
    </source>
</evidence>
<evidence type="ECO:0000256" key="8">
    <source>
        <dbReference type="ARBA" id="ARBA00022777"/>
    </source>
</evidence>
<dbReference type="PANTHER" id="PTHR44936:SF10">
    <property type="entry name" value="SENSOR PROTEIN RSTB"/>
    <property type="match status" value="1"/>
</dbReference>
<dbReference type="GO" id="GO:0005886">
    <property type="term" value="C:plasma membrane"/>
    <property type="evidence" value="ECO:0007669"/>
    <property type="project" value="UniProtKB-SubCell"/>
</dbReference>
<dbReference type="SMART" id="SM00388">
    <property type="entry name" value="HisKA"/>
    <property type="match status" value="1"/>
</dbReference>
<dbReference type="PANTHER" id="PTHR44936">
    <property type="entry name" value="SENSOR PROTEIN CREC"/>
    <property type="match status" value="1"/>
</dbReference>
<evidence type="ECO:0000313" key="14">
    <source>
        <dbReference type="Proteomes" id="UP000179344"/>
    </source>
</evidence>
<dbReference type="InterPro" id="IPR050980">
    <property type="entry name" value="2C_sensor_his_kinase"/>
</dbReference>
<dbReference type="Gene3D" id="3.30.565.10">
    <property type="entry name" value="Histidine kinase-like ATPase, C-terminal domain"/>
    <property type="match status" value="1"/>
</dbReference>
<comment type="subcellular location">
    <subcellularLocation>
        <location evidence="2">Cell membrane</location>
        <topology evidence="2">Multi-pass membrane protein</topology>
    </subcellularLocation>
</comment>
<evidence type="ECO:0000256" key="1">
    <source>
        <dbReference type="ARBA" id="ARBA00000085"/>
    </source>
</evidence>
<dbReference type="Pfam" id="PF02518">
    <property type="entry name" value="HATPase_c"/>
    <property type="match status" value="1"/>
</dbReference>
<dbReference type="InterPro" id="IPR003594">
    <property type="entry name" value="HATPase_dom"/>
</dbReference>
<dbReference type="Gene3D" id="1.10.8.500">
    <property type="entry name" value="HAMP domain in histidine kinase"/>
    <property type="match status" value="1"/>
</dbReference>
<dbReference type="PROSITE" id="PS50885">
    <property type="entry name" value="HAMP"/>
    <property type="match status" value="1"/>
</dbReference>